<dbReference type="EMBL" id="QJNS01000017">
    <property type="protein sequence ID" value="RYO93577.1"/>
    <property type="molecule type" value="Genomic_DNA"/>
</dbReference>
<reference evidence="1 2" key="1">
    <citation type="submission" date="2018-06" db="EMBL/GenBank/DDBJ databases">
        <title>Complete Genomes of Monosporascus.</title>
        <authorList>
            <person name="Robinson A.J."/>
            <person name="Natvig D.O."/>
        </authorList>
    </citation>
    <scope>NUCLEOTIDE SEQUENCE [LARGE SCALE GENOMIC DNA]</scope>
    <source>
        <strain evidence="1 2">CBS 609.92</strain>
    </source>
</reference>
<keyword evidence="2" id="KW-1185">Reference proteome</keyword>
<dbReference type="SUPFAM" id="SSF89372">
    <property type="entry name" value="Fucose-specific lectin"/>
    <property type="match status" value="1"/>
</dbReference>
<dbReference type="Proteomes" id="UP000294003">
    <property type="component" value="Unassembled WGS sequence"/>
</dbReference>
<gene>
    <name evidence="1" type="ORF">DL762_001015</name>
</gene>
<accession>A0ABY0HLY4</accession>
<proteinExistence type="predicted"/>
<organism evidence="1 2">
    <name type="scientific">Monosporascus cannonballus</name>
    <dbReference type="NCBI Taxonomy" id="155416"/>
    <lineage>
        <taxon>Eukaryota</taxon>
        <taxon>Fungi</taxon>
        <taxon>Dikarya</taxon>
        <taxon>Ascomycota</taxon>
        <taxon>Pezizomycotina</taxon>
        <taxon>Sordariomycetes</taxon>
        <taxon>Xylariomycetidae</taxon>
        <taxon>Xylariales</taxon>
        <taxon>Xylariales incertae sedis</taxon>
        <taxon>Monosporascus</taxon>
    </lineage>
</organism>
<sequence>MSFTAPIQVNPTDATDIAVADHSAPAPVQFNDTLFLFYKANGSDGIFYTTLQDEGSDWTTITNVAAPGMRVAPNTGPCPIVFKGTMYLFYNGVNDQGGGTGTWYSTFNDPTWNAVVSVQALIGPMGFEPGTYPVAVVFQEKLYLFWCGVGMDGIFYATYDGTWEGQYYVGPSTGRPKISAQTSPAVAVFNNTLYLFCNQDSQGTWYTCFTNGSWTPVSSIQAKIGPMGFLDGTSPVALATGSEDELIIFWVGIGKNGLWYTRFNGITWTTQKAMEQYGPQQLLPTSDAGAVATGVGMFQSKIFWVALDRSLWYNESLAFDLDNVNVAKALSSLNAGNAFVCYSQDSTMANYFQSRLTTYPVSVPPVSDGQNFVSSFVNWMFGWQLSPSDATYNLLFLSGLLSVAFVKGYRSKAIMGTTGIAFEFIPPG</sequence>
<evidence type="ECO:0000313" key="2">
    <source>
        <dbReference type="Proteomes" id="UP000294003"/>
    </source>
</evidence>
<name>A0ABY0HLY4_9PEZI</name>
<comment type="caution">
    <text evidence="1">The sequence shown here is derived from an EMBL/GenBank/DDBJ whole genome shotgun (WGS) entry which is preliminary data.</text>
</comment>
<protein>
    <recommendedName>
        <fullName evidence="3">Fucose-specific lectin</fullName>
    </recommendedName>
</protein>
<evidence type="ECO:0008006" key="3">
    <source>
        <dbReference type="Google" id="ProtNLM"/>
    </source>
</evidence>
<evidence type="ECO:0000313" key="1">
    <source>
        <dbReference type="EMBL" id="RYO93577.1"/>
    </source>
</evidence>